<keyword evidence="1" id="KW-0812">Transmembrane</keyword>
<reference evidence="3 4" key="1">
    <citation type="submission" date="2020-07" db="EMBL/GenBank/DDBJ databases">
        <title>Genomic Encyclopedia of Type Strains, Phase III (KMG-III): the genomes of soil and plant-associated and newly described type strains.</title>
        <authorList>
            <person name="Whitman W."/>
        </authorList>
    </citation>
    <scope>NUCLEOTIDE SEQUENCE [LARGE SCALE GENOMIC DNA]</scope>
    <source>
        <strain evidence="3 4">DSM 11255</strain>
    </source>
</reference>
<accession>A0ABX2RDA1</accession>
<feature type="transmembrane region" description="Helical" evidence="1">
    <location>
        <begin position="170"/>
        <end position="193"/>
    </location>
</feature>
<feature type="domain" description="PurE" evidence="2">
    <location>
        <begin position="119"/>
        <end position="251"/>
    </location>
</feature>
<dbReference type="Proteomes" id="UP000604066">
    <property type="component" value="Unassembled WGS sequence"/>
</dbReference>
<dbReference type="PANTHER" id="PTHR43064:SF1">
    <property type="entry name" value="SLL1489 PROTEIN"/>
    <property type="match status" value="1"/>
</dbReference>
<keyword evidence="4" id="KW-1185">Reference proteome</keyword>
<dbReference type="EMBL" id="JACCBS010000003">
    <property type="protein sequence ID" value="NYE58091.1"/>
    <property type="molecule type" value="Genomic_DNA"/>
</dbReference>
<dbReference type="Pfam" id="PF00731">
    <property type="entry name" value="AIRC"/>
    <property type="match status" value="1"/>
</dbReference>
<evidence type="ECO:0000313" key="4">
    <source>
        <dbReference type="Proteomes" id="UP000604066"/>
    </source>
</evidence>
<keyword evidence="1" id="KW-1133">Transmembrane helix</keyword>
<dbReference type="SUPFAM" id="SSF52255">
    <property type="entry name" value="N5-CAIR mutase (phosphoribosylaminoimidazole carboxylase, PurE)"/>
    <property type="match status" value="1"/>
</dbReference>
<dbReference type="InterPro" id="IPR039476">
    <property type="entry name" value="P2CMN_synthase_LarB"/>
</dbReference>
<protein>
    <recommendedName>
        <fullName evidence="2">PurE domain-containing protein</fullName>
    </recommendedName>
</protein>
<dbReference type="NCBIfam" id="NF033503">
    <property type="entry name" value="LarB"/>
    <property type="match status" value="1"/>
</dbReference>
<gene>
    <name evidence="3" type="ORF">HDG70_001842</name>
</gene>
<dbReference type="Gene3D" id="3.40.50.1970">
    <property type="match status" value="1"/>
</dbReference>
<sequence length="253" mass="27241">MNEKKLRQLLISIQNKEISIDEGIARLKGLPFDDLGFAKVDHHRQLRQGFPEVVYCAGKTKEQIVAIMENLVNKSENNILATRASREVYEAVVKKIPDAVYYELARAIVVWRGEQEKRGHILVISAGTSDIPVAEEAVITAEVMGNRVERLYDTGVAGIHRLLSQKEKLFAARVLIVVAGMEGALASVVAGLVDKPVIAVPTSVGYGANFGGLAALLTMLNSCASGVGVVNIDNGFGAGYLASLINRLGEVES</sequence>
<dbReference type="SMART" id="SM01001">
    <property type="entry name" value="AIRC"/>
    <property type="match status" value="1"/>
</dbReference>
<evidence type="ECO:0000313" key="3">
    <source>
        <dbReference type="EMBL" id="NYE58091.1"/>
    </source>
</evidence>
<dbReference type="PANTHER" id="PTHR43064">
    <property type="entry name" value="PHOSPHORIBOSYLAMINOIMIDAZOLE CARBOXYLASE-RELATED"/>
    <property type="match status" value="1"/>
</dbReference>
<evidence type="ECO:0000256" key="1">
    <source>
        <dbReference type="SAM" id="Phobius"/>
    </source>
</evidence>
<proteinExistence type="predicted"/>
<evidence type="ECO:0000259" key="2">
    <source>
        <dbReference type="SMART" id="SM01001"/>
    </source>
</evidence>
<comment type="caution">
    <text evidence="3">The sequence shown here is derived from an EMBL/GenBank/DDBJ whole genome shotgun (WGS) entry which is preliminary data.</text>
</comment>
<name>A0ABX2RDA1_9THEO</name>
<keyword evidence="1" id="KW-0472">Membrane</keyword>
<dbReference type="InterPro" id="IPR000031">
    <property type="entry name" value="PurE_dom"/>
</dbReference>
<organism evidence="3 4">
    <name type="scientific">Carboxydothermus ferrireducens DSM 11255</name>
    <dbReference type="NCBI Taxonomy" id="1119529"/>
    <lineage>
        <taxon>Bacteria</taxon>
        <taxon>Bacillati</taxon>
        <taxon>Bacillota</taxon>
        <taxon>Clostridia</taxon>
        <taxon>Thermoanaerobacterales</taxon>
        <taxon>Thermoanaerobacteraceae</taxon>
        <taxon>Carboxydothermus</taxon>
    </lineage>
</organism>
<dbReference type="RefSeq" id="WP_028052672.1">
    <property type="nucleotide sequence ID" value="NZ_ATYG01000026.1"/>
</dbReference>